<dbReference type="EMBL" id="JAXOTQ010000031">
    <property type="protein sequence ID" value="MDZ5492350.1"/>
    <property type="molecule type" value="Genomic_DNA"/>
</dbReference>
<accession>A0ABU5JI89</accession>
<name>A0ABU5JI89_9ACTN</name>
<proteinExistence type="predicted"/>
<dbReference type="RefSeq" id="WP_322442141.1">
    <property type="nucleotide sequence ID" value="NZ_JAXOTQ010000031.1"/>
</dbReference>
<sequence length="50" mass="5348">MNELSAKVIAVNGGMDRWNESTSVSARVLGGGGLWALKGQEGVLQDIRFE</sequence>
<gene>
    <name evidence="1" type="ORF">U2F25_23245</name>
</gene>
<comment type="caution">
    <text evidence="1">The sequence shown here is derived from an EMBL/GenBank/DDBJ whole genome shotgun (WGS) entry which is preliminary data.</text>
</comment>
<dbReference type="Proteomes" id="UP001290101">
    <property type="component" value="Unassembled WGS sequence"/>
</dbReference>
<evidence type="ECO:0000313" key="2">
    <source>
        <dbReference type="Proteomes" id="UP001290101"/>
    </source>
</evidence>
<evidence type="ECO:0000313" key="1">
    <source>
        <dbReference type="EMBL" id="MDZ5492350.1"/>
    </source>
</evidence>
<reference evidence="1 2" key="1">
    <citation type="submission" date="2023-12" db="EMBL/GenBank/DDBJ databases">
        <title>Micromonospora sp. nov., isolated from Atacama Desert.</title>
        <authorList>
            <person name="Carro L."/>
            <person name="Golinska P."/>
            <person name="Klenk H.-P."/>
            <person name="Goodfellow M."/>
        </authorList>
    </citation>
    <scope>NUCLEOTIDE SEQUENCE [LARGE SCALE GENOMIC DNA]</scope>
    <source>
        <strain evidence="1 2">4G53</strain>
    </source>
</reference>
<keyword evidence="2" id="KW-1185">Reference proteome</keyword>
<organism evidence="1 2">
    <name type="scientific">Micromonospora sicca</name>
    <dbReference type="NCBI Taxonomy" id="2202420"/>
    <lineage>
        <taxon>Bacteria</taxon>
        <taxon>Bacillati</taxon>
        <taxon>Actinomycetota</taxon>
        <taxon>Actinomycetes</taxon>
        <taxon>Micromonosporales</taxon>
        <taxon>Micromonosporaceae</taxon>
        <taxon>Micromonospora</taxon>
    </lineage>
</organism>
<protein>
    <submittedName>
        <fullName evidence="1">Uncharacterized protein</fullName>
    </submittedName>
</protein>